<reference evidence="1" key="1">
    <citation type="submission" date="2023-07" db="EMBL/GenBank/DDBJ databases">
        <authorList>
            <consortium name="AG Swart"/>
            <person name="Singh M."/>
            <person name="Singh A."/>
            <person name="Seah K."/>
            <person name="Emmerich C."/>
        </authorList>
    </citation>
    <scope>NUCLEOTIDE SEQUENCE</scope>
    <source>
        <strain evidence="1">DP1</strain>
    </source>
</reference>
<accession>A0AAD1UTY5</accession>
<dbReference type="Proteomes" id="UP001295684">
    <property type="component" value="Unassembled WGS sequence"/>
</dbReference>
<name>A0AAD1UTY5_EUPCR</name>
<evidence type="ECO:0000313" key="1">
    <source>
        <dbReference type="EMBL" id="CAI2371565.1"/>
    </source>
</evidence>
<evidence type="ECO:0000313" key="2">
    <source>
        <dbReference type="Proteomes" id="UP001295684"/>
    </source>
</evidence>
<sequence>MDTLTKTLPLIPTRVDLLLWAITSSQFQDLLVAAQNIDHVRFCGCKISVGEEVDFEHRLDQTAFIKIDSEGTGDRVYSNWTQNGFETFQSIVKGLAKVESVKNRQVNINLKDCEMSRDQVQSILQENGMINIIIEGL</sequence>
<dbReference type="EMBL" id="CAMPGE010012809">
    <property type="protein sequence ID" value="CAI2371565.1"/>
    <property type="molecule type" value="Genomic_DNA"/>
</dbReference>
<gene>
    <name evidence="1" type="ORF">ECRASSUSDP1_LOCUS12889</name>
</gene>
<keyword evidence="2" id="KW-1185">Reference proteome</keyword>
<comment type="caution">
    <text evidence="1">The sequence shown here is derived from an EMBL/GenBank/DDBJ whole genome shotgun (WGS) entry which is preliminary data.</text>
</comment>
<proteinExistence type="predicted"/>
<organism evidence="1 2">
    <name type="scientific">Euplotes crassus</name>
    <dbReference type="NCBI Taxonomy" id="5936"/>
    <lineage>
        <taxon>Eukaryota</taxon>
        <taxon>Sar</taxon>
        <taxon>Alveolata</taxon>
        <taxon>Ciliophora</taxon>
        <taxon>Intramacronucleata</taxon>
        <taxon>Spirotrichea</taxon>
        <taxon>Hypotrichia</taxon>
        <taxon>Euplotida</taxon>
        <taxon>Euplotidae</taxon>
        <taxon>Moneuplotes</taxon>
    </lineage>
</organism>
<protein>
    <submittedName>
        <fullName evidence="1">Uncharacterized protein</fullName>
    </submittedName>
</protein>
<dbReference type="AlphaFoldDB" id="A0AAD1UTY5"/>